<comment type="caution">
    <text evidence="1">The sequence shown here is derived from an EMBL/GenBank/DDBJ whole genome shotgun (WGS) entry which is preliminary data.</text>
</comment>
<dbReference type="AlphaFoldDB" id="A0A2U1LVY0"/>
<dbReference type="Proteomes" id="UP000245207">
    <property type="component" value="Unassembled WGS sequence"/>
</dbReference>
<dbReference type="OrthoDB" id="1736890at2759"/>
<reference evidence="1 2" key="1">
    <citation type="journal article" date="2018" name="Mol. Plant">
        <title>The genome of Artemisia annua provides insight into the evolution of Asteraceae family and artemisinin biosynthesis.</title>
        <authorList>
            <person name="Shen Q."/>
            <person name="Zhang L."/>
            <person name="Liao Z."/>
            <person name="Wang S."/>
            <person name="Yan T."/>
            <person name="Shi P."/>
            <person name="Liu M."/>
            <person name="Fu X."/>
            <person name="Pan Q."/>
            <person name="Wang Y."/>
            <person name="Lv Z."/>
            <person name="Lu X."/>
            <person name="Zhang F."/>
            <person name="Jiang W."/>
            <person name="Ma Y."/>
            <person name="Chen M."/>
            <person name="Hao X."/>
            <person name="Li L."/>
            <person name="Tang Y."/>
            <person name="Lv G."/>
            <person name="Zhou Y."/>
            <person name="Sun X."/>
            <person name="Brodelius P.E."/>
            <person name="Rose J.K.C."/>
            <person name="Tang K."/>
        </authorList>
    </citation>
    <scope>NUCLEOTIDE SEQUENCE [LARGE SCALE GENOMIC DNA]</scope>
    <source>
        <strain evidence="2">cv. Huhao1</strain>
        <tissue evidence="1">Leaf</tissue>
    </source>
</reference>
<evidence type="ECO:0000313" key="1">
    <source>
        <dbReference type="EMBL" id="PWA53127.1"/>
    </source>
</evidence>
<name>A0A2U1LVY0_ARTAN</name>
<proteinExistence type="predicted"/>
<protein>
    <submittedName>
        <fullName evidence="1">Uncharacterized protein</fullName>
    </submittedName>
</protein>
<gene>
    <name evidence="1" type="ORF">CTI12_AA445940</name>
</gene>
<sequence length="121" mass="14017">MAEVLREKIAWLEATNQDLCRELRVYRSRGIAIDHCEMDTKEPDVLKRSVDSSDYQICEGGDSGVIDEEAAKEWEHTLLKDSMDKELHELINSEIKLFVGFDTMTLKQHFGKKITELEDEK</sequence>
<dbReference type="EMBL" id="PKPP01007536">
    <property type="protein sequence ID" value="PWA53127.1"/>
    <property type="molecule type" value="Genomic_DNA"/>
</dbReference>
<accession>A0A2U1LVY0</accession>
<organism evidence="1 2">
    <name type="scientific">Artemisia annua</name>
    <name type="common">Sweet wormwood</name>
    <dbReference type="NCBI Taxonomy" id="35608"/>
    <lineage>
        <taxon>Eukaryota</taxon>
        <taxon>Viridiplantae</taxon>
        <taxon>Streptophyta</taxon>
        <taxon>Embryophyta</taxon>
        <taxon>Tracheophyta</taxon>
        <taxon>Spermatophyta</taxon>
        <taxon>Magnoliopsida</taxon>
        <taxon>eudicotyledons</taxon>
        <taxon>Gunneridae</taxon>
        <taxon>Pentapetalae</taxon>
        <taxon>asterids</taxon>
        <taxon>campanulids</taxon>
        <taxon>Asterales</taxon>
        <taxon>Asteraceae</taxon>
        <taxon>Asteroideae</taxon>
        <taxon>Anthemideae</taxon>
        <taxon>Artemisiinae</taxon>
        <taxon>Artemisia</taxon>
    </lineage>
</organism>
<keyword evidence="2" id="KW-1185">Reference proteome</keyword>
<dbReference type="STRING" id="35608.A0A2U1LVY0"/>
<evidence type="ECO:0000313" key="2">
    <source>
        <dbReference type="Proteomes" id="UP000245207"/>
    </source>
</evidence>